<dbReference type="AlphaFoldDB" id="A0A840PX01"/>
<keyword evidence="2" id="KW-1185">Reference proteome</keyword>
<evidence type="ECO:0000313" key="1">
    <source>
        <dbReference type="EMBL" id="MBB5149241.1"/>
    </source>
</evidence>
<dbReference type="InterPro" id="IPR010920">
    <property type="entry name" value="LSM_dom_sf"/>
</dbReference>
<sequence length="115" mass="13394">MEEPLLFIQTPPFYYIEVDEDTEEASLEESTSVYEITRRERIKNSVIARQLHYFSQPINRKNRHLIFHLNNGEKITGIIEGLDGILIKIRTQDDLKTINANDIETITVSSKKAFK</sequence>
<gene>
    <name evidence="1" type="ORF">HNR36_001631</name>
</gene>
<dbReference type="EMBL" id="JACHGZ010000017">
    <property type="protein sequence ID" value="MBB5149241.1"/>
    <property type="molecule type" value="Genomic_DNA"/>
</dbReference>
<comment type="caution">
    <text evidence="1">The sequence shown here is derived from an EMBL/GenBank/DDBJ whole genome shotgun (WGS) entry which is preliminary data.</text>
</comment>
<protein>
    <submittedName>
        <fullName evidence="1">SRNA-binding regulator protein Hfq</fullName>
    </submittedName>
</protein>
<proteinExistence type="predicted"/>
<evidence type="ECO:0000313" key="2">
    <source>
        <dbReference type="Proteomes" id="UP000557217"/>
    </source>
</evidence>
<dbReference type="SUPFAM" id="SSF50182">
    <property type="entry name" value="Sm-like ribonucleoproteins"/>
    <property type="match status" value="1"/>
</dbReference>
<organism evidence="1 2">
    <name type="scientific">Ureibacillus thermosphaericus</name>
    <dbReference type="NCBI Taxonomy" id="51173"/>
    <lineage>
        <taxon>Bacteria</taxon>
        <taxon>Bacillati</taxon>
        <taxon>Bacillota</taxon>
        <taxon>Bacilli</taxon>
        <taxon>Bacillales</taxon>
        <taxon>Caryophanaceae</taxon>
        <taxon>Ureibacillus</taxon>
    </lineage>
</organism>
<dbReference type="RefSeq" id="WP_016838241.1">
    <property type="nucleotide sequence ID" value="NZ_AP018335.1"/>
</dbReference>
<reference evidence="1 2" key="1">
    <citation type="submission" date="2020-08" db="EMBL/GenBank/DDBJ databases">
        <title>Genomic Encyclopedia of Type Strains, Phase IV (KMG-IV): sequencing the most valuable type-strain genomes for metagenomic binning, comparative biology and taxonomic classification.</title>
        <authorList>
            <person name="Goeker M."/>
        </authorList>
    </citation>
    <scope>NUCLEOTIDE SEQUENCE [LARGE SCALE GENOMIC DNA]</scope>
    <source>
        <strain evidence="1 2">DSM 10633</strain>
    </source>
</reference>
<accession>A0A840PX01</accession>
<dbReference type="Gene3D" id="2.30.30.100">
    <property type="match status" value="1"/>
</dbReference>
<dbReference type="Proteomes" id="UP000557217">
    <property type="component" value="Unassembled WGS sequence"/>
</dbReference>
<name>A0A840PX01_URETH</name>